<keyword evidence="5" id="KW-0762">Sugar transport</keyword>
<dbReference type="GO" id="GO:0022857">
    <property type="term" value="F:transmembrane transporter activity"/>
    <property type="evidence" value="ECO:0007669"/>
    <property type="project" value="InterPro"/>
</dbReference>
<dbReference type="CDD" id="cd06579">
    <property type="entry name" value="TM_PBP1_transp_AraH_like"/>
    <property type="match status" value="1"/>
</dbReference>
<evidence type="ECO:0000256" key="6">
    <source>
        <dbReference type="ARBA" id="ARBA00022692"/>
    </source>
</evidence>
<sequence length="377" mass="39200">MRVDLRQYGILAALVVIIVLFQILTEGRLLYPGNVSNLIQQNAYVLILAIGMVMVIIAGHIDLSVGSVVAVVGGVAALSMNDWGLPWWGAVVLALAVGALIGAWQGFWVAFVGIPAFIVTLAGMLIFRGLALVLLSGGTVSGLPRPYIAIGSGTLPTTGTPDLITLGIGAVASIAVIAQQLKSRRDLQRLGLPREGSVSFWFKIGVAVVAIMYLCYLLAYNRGTPIILIILAVLVLAYSFLLTRTVFGRHIYAMGGNLNAAMMSGVKTQWVNFFIFVNMGFLAGLAGVVSTARAGGAVASAGGGYELDAIAAVFIGGASVQGGVGTVIGAVIGGLVMGVLNQGLSILSVDTAWQQVIKGLVLLLAVAFGFSRRKSAR</sequence>
<feature type="transmembrane region" description="Helical" evidence="11">
    <location>
        <begin position="226"/>
        <end position="247"/>
    </location>
</feature>
<evidence type="ECO:0000313" key="14">
    <source>
        <dbReference type="Proteomes" id="UP001139168"/>
    </source>
</evidence>
<dbReference type="InterPro" id="IPR001851">
    <property type="entry name" value="ABC_transp_permease"/>
</dbReference>
<feature type="transmembrane region" description="Helical" evidence="11">
    <location>
        <begin position="310"/>
        <end position="340"/>
    </location>
</feature>
<name>A0A9X1S855_9MICC</name>
<evidence type="ECO:0000256" key="7">
    <source>
        <dbReference type="ARBA" id="ARBA00022989"/>
    </source>
</evidence>
<evidence type="ECO:0000256" key="9">
    <source>
        <dbReference type="ARBA" id="ARBA00035611"/>
    </source>
</evidence>
<comment type="caution">
    <text evidence="13">The sequence shown here is derived from an EMBL/GenBank/DDBJ whole genome shotgun (WGS) entry which is preliminary data.</text>
</comment>
<evidence type="ECO:0000256" key="3">
    <source>
        <dbReference type="ARBA" id="ARBA00022475"/>
    </source>
</evidence>
<evidence type="ECO:0000256" key="10">
    <source>
        <dbReference type="ARBA" id="ARBA00035686"/>
    </source>
</evidence>
<evidence type="ECO:0000256" key="1">
    <source>
        <dbReference type="ARBA" id="ARBA00004651"/>
    </source>
</evidence>
<feature type="transmembrane region" description="Helical" evidence="11">
    <location>
        <begin position="163"/>
        <end position="181"/>
    </location>
</feature>
<proteinExistence type="predicted"/>
<accession>A0A9X1S855</accession>
<feature type="transmembrane region" description="Helical" evidence="11">
    <location>
        <begin position="85"/>
        <end position="104"/>
    </location>
</feature>
<feature type="transmembrane region" description="Helical" evidence="11">
    <location>
        <begin position="110"/>
        <end position="135"/>
    </location>
</feature>
<keyword evidence="2" id="KW-0813">Transport</keyword>
<dbReference type="PANTHER" id="PTHR32196:SF32">
    <property type="entry name" value="XYLOSE TRANSPORT SYSTEM PERMEASE PROTEIN XYLH"/>
    <property type="match status" value="1"/>
</dbReference>
<keyword evidence="14" id="KW-1185">Reference proteome</keyword>
<dbReference type="Proteomes" id="UP001139168">
    <property type="component" value="Unassembled WGS sequence"/>
</dbReference>
<dbReference type="AlphaFoldDB" id="A0A9X1S855"/>
<keyword evidence="6 11" id="KW-0812">Transmembrane</keyword>
<feature type="transmembrane region" description="Helical" evidence="11">
    <location>
        <begin position="45"/>
        <end position="78"/>
    </location>
</feature>
<feature type="transmembrane region" description="Helical" evidence="11">
    <location>
        <begin position="352"/>
        <end position="371"/>
    </location>
</feature>
<comment type="function">
    <text evidence="9">Part of the binding-protein-dependent transport system for D-xylose. Probably responsible for the translocation of the substrate across the membrane.</text>
</comment>
<dbReference type="EMBL" id="JAJFZP010000019">
    <property type="protein sequence ID" value="MCC3271047.1"/>
    <property type="molecule type" value="Genomic_DNA"/>
</dbReference>
<feature type="transmembrane region" description="Helical" evidence="11">
    <location>
        <begin position="201"/>
        <end position="219"/>
    </location>
</feature>
<protein>
    <recommendedName>
        <fullName evidence="10">Xylose transport system permease protein XylH</fullName>
    </recommendedName>
</protein>
<organism evidence="13 15">
    <name type="scientific">Arthrobacter gengyunqii</name>
    <dbReference type="NCBI Taxonomy" id="2886940"/>
    <lineage>
        <taxon>Bacteria</taxon>
        <taxon>Bacillati</taxon>
        <taxon>Actinomycetota</taxon>
        <taxon>Actinomycetes</taxon>
        <taxon>Micrococcales</taxon>
        <taxon>Micrococcaceae</taxon>
        <taxon>Arthrobacter</taxon>
    </lineage>
</organism>
<reference evidence="13" key="1">
    <citation type="submission" date="2021-10" db="EMBL/GenBank/DDBJ databases">
        <title>Novel species in genus Arthrobacter.</title>
        <authorList>
            <person name="Liu Y."/>
        </authorList>
    </citation>
    <scope>NUCLEOTIDE SEQUENCE</scope>
    <source>
        <strain evidence="12">Zg-Y786</strain>
        <strain evidence="13">Zg-Y809</strain>
    </source>
</reference>
<keyword evidence="8 11" id="KW-0472">Membrane</keyword>
<evidence type="ECO:0000313" key="15">
    <source>
        <dbReference type="Proteomes" id="UP001139264"/>
    </source>
</evidence>
<evidence type="ECO:0000256" key="4">
    <source>
        <dbReference type="ARBA" id="ARBA00022519"/>
    </source>
</evidence>
<dbReference type="NCBIfam" id="NF040906">
    <property type="entry name" value="GguB"/>
    <property type="match status" value="1"/>
</dbReference>
<evidence type="ECO:0000256" key="11">
    <source>
        <dbReference type="SAM" id="Phobius"/>
    </source>
</evidence>
<keyword evidence="7 11" id="KW-1133">Transmembrane helix</keyword>
<evidence type="ECO:0000256" key="2">
    <source>
        <dbReference type="ARBA" id="ARBA00022448"/>
    </source>
</evidence>
<comment type="subcellular location">
    <subcellularLocation>
        <location evidence="1">Cell membrane</location>
        <topology evidence="1">Multi-pass membrane protein</topology>
    </subcellularLocation>
</comment>
<evidence type="ECO:0000256" key="8">
    <source>
        <dbReference type="ARBA" id="ARBA00023136"/>
    </source>
</evidence>
<keyword evidence="3" id="KW-1003">Cell membrane</keyword>
<feature type="transmembrane region" description="Helical" evidence="11">
    <location>
        <begin position="7"/>
        <end position="25"/>
    </location>
</feature>
<dbReference type="EMBL" id="JAJFZQ010000006">
    <property type="protein sequence ID" value="MCC3266926.1"/>
    <property type="molecule type" value="Genomic_DNA"/>
</dbReference>
<evidence type="ECO:0000313" key="13">
    <source>
        <dbReference type="EMBL" id="MCC3271047.1"/>
    </source>
</evidence>
<evidence type="ECO:0000313" key="12">
    <source>
        <dbReference type="EMBL" id="MCC3266926.1"/>
    </source>
</evidence>
<dbReference type="Pfam" id="PF02653">
    <property type="entry name" value="BPD_transp_2"/>
    <property type="match status" value="1"/>
</dbReference>
<dbReference type="GO" id="GO:0005886">
    <property type="term" value="C:plasma membrane"/>
    <property type="evidence" value="ECO:0007669"/>
    <property type="project" value="UniProtKB-SubCell"/>
</dbReference>
<gene>
    <name evidence="13" type="ORF">LJ751_17110</name>
    <name evidence="12" type="ORF">LJ752_12845</name>
</gene>
<dbReference type="Proteomes" id="UP001139264">
    <property type="component" value="Unassembled WGS sequence"/>
</dbReference>
<evidence type="ECO:0000256" key="5">
    <source>
        <dbReference type="ARBA" id="ARBA00022597"/>
    </source>
</evidence>
<keyword evidence="4" id="KW-0997">Cell inner membrane</keyword>
<feature type="transmembrane region" description="Helical" evidence="11">
    <location>
        <begin position="270"/>
        <end position="289"/>
    </location>
</feature>
<dbReference type="PANTHER" id="PTHR32196">
    <property type="entry name" value="ABC TRANSPORTER PERMEASE PROTEIN YPHD-RELATED-RELATED"/>
    <property type="match status" value="1"/>
</dbReference>